<gene>
    <name evidence="4" type="ORF">GCM10023184_37250</name>
</gene>
<dbReference type="InterPro" id="IPR009057">
    <property type="entry name" value="Homeodomain-like_sf"/>
</dbReference>
<dbReference type="PANTHER" id="PTHR47893:SF1">
    <property type="entry name" value="REGULATORY PROTEIN PCHR"/>
    <property type="match status" value="1"/>
</dbReference>
<keyword evidence="5" id="KW-1185">Reference proteome</keyword>
<evidence type="ECO:0000256" key="1">
    <source>
        <dbReference type="ARBA" id="ARBA00023015"/>
    </source>
</evidence>
<dbReference type="InterPro" id="IPR053142">
    <property type="entry name" value="PchR_regulatory_protein"/>
</dbReference>
<dbReference type="InterPro" id="IPR018060">
    <property type="entry name" value="HTH_AraC"/>
</dbReference>
<keyword evidence="1" id="KW-0805">Transcription regulation</keyword>
<name>A0ABP8HIK7_9BACT</name>
<dbReference type="PANTHER" id="PTHR47893">
    <property type="entry name" value="REGULATORY PROTEIN PCHR"/>
    <property type="match status" value="1"/>
</dbReference>
<feature type="domain" description="HTH araC/xylS-type" evidence="3">
    <location>
        <begin position="192"/>
        <end position="288"/>
    </location>
</feature>
<evidence type="ECO:0000256" key="2">
    <source>
        <dbReference type="ARBA" id="ARBA00023163"/>
    </source>
</evidence>
<dbReference type="Gene3D" id="1.10.10.60">
    <property type="entry name" value="Homeodomain-like"/>
    <property type="match status" value="1"/>
</dbReference>
<keyword evidence="2" id="KW-0804">Transcription</keyword>
<dbReference type="EMBL" id="BAABGY010000011">
    <property type="protein sequence ID" value="GAA4339853.1"/>
    <property type="molecule type" value="Genomic_DNA"/>
</dbReference>
<evidence type="ECO:0000313" key="5">
    <source>
        <dbReference type="Proteomes" id="UP001501725"/>
    </source>
</evidence>
<sequence length="290" mass="33294">MYAEHPFGSILLQQIQTEGYRLNYYIFSFLQQVSLFGTEENGGLQSLLSLKGGLQFGFKGRAAQTLAEGQFTLLDARTADTETIVPGGRECHLINTYYTGSGYEEWLPHFPALKKALRDKGRKPRFLLPSPRPARHTLLDAVQEVLQEQYQPELQRIFWEMKVRQALFTQLAQAYTEPDNAPATQLELQMAERAQAIIMQDISRHYPNDQLARMVGWSESSLKRAFQKVYGSGLYEYLRTARMERARELLLRGEQVKTVAPTVGMRPSNFTMEFQKYFGYKATSLRKGTR</sequence>
<proteinExistence type="predicted"/>
<evidence type="ECO:0000259" key="3">
    <source>
        <dbReference type="PROSITE" id="PS01124"/>
    </source>
</evidence>
<dbReference type="SUPFAM" id="SSF46689">
    <property type="entry name" value="Homeodomain-like"/>
    <property type="match status" value="1"/>
</dbReference>
<evidence type="ECO:0000313" key="4">
    <source>
        <dbReference type="EMBL" id="GAA4339853.1"/>
    </source>
</evidence>
<reference evidence="5" key="1">
    <citation type="journal article" date="2019" name="Int. J. Syst. Evol. Microbiol.">
        <title>The Global Catalogue of Microorganisms (GCM) 10K type strain sequencing project: providing services to taxonomists for standard genome sequencing and annotation.</title>
        <authorList>
            <consortium name="The Broad Institute Genomics Platform"/>
            <consortium name="The Broad Institute Genome Sequencing Center for Infectious Disease"/>
            <person name="Wu L."/>
            <person name="Ma J."/>
        </authorList>
    </citation>
    <scope>NUCLEOTIDE SEQUENCE [LARGE SCALE GENOMIC DNA]</scope>
    <source>
        <strain evidence="5">JCM 17919</strain>
    </source>
</reference>
<dbReference type="Proteomes" id="UP001501725">
    <property type="component" value="Unassembled WGS sequence"/>
</dbReference>
<dbReference type="RefSeq" id="WP_345257351.1">
    <property type="nucleotide sequence ID" value="NZ_BAABGY010000011.1"/>
</dbReference>
<dbReference type="SMART" id="SM00342">
    <property type="entry name" value="HTH_ARAC"/>
    <property type="match status" value="1"/>
</dbReference>
<dbReference type="Pfam" id="PF12833">
    <property type="entry name" value="HTH_18"/>
    <property type="match status" value="1"/>
</dbReference>
<comment type="caution">
    <text evidence="4">The sequence shown here is derived from an EMBL/GenBank/DDBJ whole genome shotgun (WGS) entry which is preliminary data.</text>
</comment>
<accession>A0ABP8HIK7</accession>
<dbReference type="PROSITE" id="PS01124">
    <property type="entry name" value="HTH_ARAC_FAMILY_2"/>
    <property type="match status" value="1"/>
</dbReference>
<organism evidence="4 5">
    <name type="scientific">Flaviaesturariibacter amylovorans</name>
    <dbReference type="NCBI Taxonomy" id="1084520"/>
    <lineage>
        <taxon>Bacteria</taxon>
        <taxon>Pseudomonadati</taxon>
        <taxon>Bacteroidota</taxon>
        <taxon>Chitinophagia</taxon>
        <taxon>Chitinophagales</taxon>
        <taxon>Chitinophagaceae</taxon>
        <taxon>Flaviaestuariibacter</taxon>
    </lineage>
</organism>
<protein>
    <recommendedName>
        <fullName evidence="3">HTH araC/xylS-type domain-containing protein</fullName>
    </recommendedName>
</protein>